<dbReference type="Proteomes" id="UP000290092">
    <property type="component" value="Unassembled WGS sequence"/>
</dbReference>
<keyword evidence="3" id="KW-1185">Reference proteome</keyword>
<organism evidence="2 3">
    <name type="scientific">Malaciobacter mytili LMG 24559</name>
    <dbReference type="NCBI Taxonomy" id="1032238"/>
    <lineage>
        <taxon>Bacteria</taxon>
        <taxon>Pseudomonadati</taxon>
        <taxon>Campylobacterota</taxon>
        <taxon>Epsilonproteobacteria</taxon>
        <taxon>Campylobacterales</taxon>
        <taxon>Arcobacteraceae</taxon>
        <taxon>Malaciobacter</taxon>
    </lineage>
</organism>
<comment type="caution">
    <text evidence="2">The sequence shown here is derived from an EMBL/GenBank/DDBJ whole genome shotgun (WGS) entry which is preliminary data.</text>
</comment>
<evidence type="ECO:0000256" key="1">
    <source>
        <dbReference type="SAM" id="SignalP"/>
    </source>
</evidence>
<gene>
    <name evidence="2" type="ORF">CP985_08225</name>
</gene>
<dbReference type="AlphaFoldDB" id="A0AAX2AFJ1"/>
<protein>
    <submittedName>
        <fullName evidence="2">Cytochrome C</fullName>
    </submittedName>
</protein>
<feature type="signal peptide" evidence="1">
    <location>
        <begin position="1"/>
        <end position="24"/>
    </location>
</feature>
<reference evidence="2 3" key="1">
    <citation type="submission" date="2017-09" db="EMBL/GenBank/DDBJ databases">
        <title>Genomics of the genus Arcobacter.</title>
        <authorList>
            <person name="Perez-Cataluna A."/>
            <person name="Figueras M.J."/>
            <person name="Salas-Masso N."/>
        </authorList>
    </citation>
    <scope>NUCLEOTIDE SEQUENCE [LARGE SCALE GENOMIC DNA]</scope>
    <source>
        <strain evidence="2 3">CECT 7386</strain>
    </source>
</reference>
<feature type="chain" id="PRO_5043656943" evidence="1">
    <location>
        <begin position="25"/>
        <end position="107"/>
    </location>
</feature>
<dbReference type="KEGG" id="amyt:AMYT_0219"/>
<keyword evidence="1" id="KW-0732">Signal</keyword>
<proteinExistence type="predicted"/>
<evidence type="ECO:0000313" key="3">
    <source>
        <dbReference type="Proteomes" id="UP000290092"/>
    </source>
</evidence>
<dbReference type="RefSeq" id="WP_114840730.1">
    <property type="nucleotide sequence ID" value="NZ_CP031219.1"/>
</dbReference>
<sequence length="107" mass="11794">MTKLAKIALAASLTLGVLTTTASADAVKGQKLFSKKLKNPCGMTGAKFAAQHSQDQWEEIKNAGKFEDEIIKICPKVKKGYVQESWMEHIYDFSYEYANDSGNVPSC</sequence>
<dbReference type="EMBL" id="NXID01000027">
    <property type="protein sequence ID" value="RXK15509.1"/>
    <property type="molecule type" value="Genomic_DNA"/>
</dbReference>
<accession>A0AAX2AFJ1</accession>
<name>A0AAX2AFJ1_9BACT</name>
<evidence type="ECO:0000313" key="2">
    <source>
        <dbReference type="EMBL" id="RXK15509.1"/>
    </source>
</evidence>